<protein>
    <submittedName>
        <fullName evidence="2">Uncharacterized protein</fullName>
    </submittedName>
</protein>
<proteinExistence type="predicted"/>
<sequence>MKPSFIAAALGLACAVVHAAEYSPYPQAGVYDGSDKDFSRELTIRPDGKFELEVTMKGKPGSNLRNGSGSGKFSDAPGGWDYREEGCYVTLKRAMGGMKLHVEGCAIAWGDVLFDGMFKPKSGTASAPAAAAPAAASPAGNAPLPTRKELLNQWTDLQVDKMAGKHVTAMARSMPADPKYTSLERYSQAAFVVDSSSNYAALSPSEQAKSPLQLITIPLPKLAANEGLLFQAGCSAGKGNKVIAVNLTRADGKGIQSRRHSAWMLDAAMQLQEVKPASKVKCPEVSSEY</sequence>
<keyword evidence="3" id="KW-1185">Reference proteome</keyword>
<evidence type="ECO:0000313" key="3">
    <source>
        <dbReference type="Proteomes" id="UP000587991"/>
    </source>
</evidence>
<dbReference type="EMBL" id="JABAIM010000001">
    <property type="protein sequence ID" value="NLR74155.1"/>
    <property type="molecule type" value="Genomic_DNA"/>
</dbReference>
<dbReference type="Proteomes" id="UP000587991">
    <property type="component" value="Unassembled WGS sequence"/>
</dbReference>
<accession>A0A847S5S8</accession>
<keyword evidence="1" id="KW-0732">Signal</keyword>
<evidence type="ECO:0000256" key="1">
    <source>
        <dbReference type="SAM" id="SignalP"/>
    </source>
</evidence>
<organism evidence="2 3">
    <name type="scientific">Leeia aquatica</name>
    <dbReference type="NCBI Taxonomy" id="2725557"/>
    <lineage>
        <taxon>Bacteria</taxon>
        <taxon>Pseudomonadati</taxon>
        <taxon>Pseudomonadota</taxon>
        <taxon>Betaproteobacteria</taxon>
        <taxon>Neisseriales</taxon>
        <taxon>Leeiaceae</taxon>
        <taxon>Leeia</taxon>
    </lineage>
</organism>
<feature type="signal peptide" evidence="1">
    <location>
        <begin position="1"/>
        <end position="19"/>
    </location>
</feature>
<gene>
    <name evidence="2" type="ORF">HF682_03180</name>
</gene>
<feature type="chain" id="PRO_5032796808" evidence="1">
    <location>
        <begin position="20"/>
        <end position="289"/>
    </location>
</feature>
<reference evidence="2 3" key="1">
    <citation type="submission" date="2020-04" db="EMBL/GenBank/DDBJ databases">
        <title>Draft genome of Leeia sp. IMCC25680.</title>
        <authorList>
            <person name="Song J."/>
            <person name="Cho J.-C."/>
        </authorList>
    </citation>
    <scope>NUCLEOTIDE SEQUENCE [LARGE SCALE GENOMIC DNA]</scope>
    <source>
        <strain evidence="2 3">IMCC25680</strain>
    </source>
</reference>
<evidence type="ECO:0000313" key="2">
    <source>
        <dbReference type="EMBL" id="NLR74155.1"/>
    </source>
</evidence>
<comment type="caution">
    <text evidence="2">The sequence shown here is derived from an EMBL/GenBank/DDBJ whole genome shotgun (WGS) entry which is preliminary data.</text>
</comment>
<dbReference type="AlphaFoldDB" id="A0A847S5S8"/>
<name>A0A847S5S8_9NEIS</name>
<dbReference type="RefSeq" id="WP_168875786.1">
    <property type="nucleotide sequence ID" value="NZ_JABAIM010000001.1"/>
</dbReference>